<dbReference type="Pfam" id="PF00593">
    <property type="entry name" value="TonB_dep_Rec_b-barrel"/>
    <property type="match status" value="1"/>
</dbReference>
<dbReference type="InterPro" id="IPR011662">
    <property type="entry name" value="Secretin/TonB_short_N"/>
</dbReference>
<gene>
    <name evidence="15" type="ORF">DWU89_08195</name>
    <name evidence="14" type="ORF">H8784_08010</name>
</gene>
<dbReference type="FunFam" id="2.170.130.10:FF:000003">
    <property type="entry name" value="SusC/RagA family TonB-linked outer membrane protein"/>
    <property type="match status" value="1"/>
</dbReference>
<dbReference type="SUPFAM" id="SSF49464">
    <property type="entry name" value="Carboxypeptidase regulatory domain-like"/>
    <property type="match status" value="1"/>
</dbReference>
<keyword evidence="14" id="KW-0675">Receptor</keyword>
<evidence type="ECO:0000256" key="11">
    <source>
        <dbReference type="RuleBase" id="RU003357"/>
    </source>
</evidence>
<evidence type="ECO:0000313" key="14">
    <source>
        <dbReference type="EMBL" id="MBC8601666.1"/>
    </source>
</evidence>
<dbReference type="Gene3D" id="2.170.130.10">
    <property type="entry name" value="TonB-dependent receptor, plug domain"/>
    <property type="match status" value="1"/>
</dbReference>
<keyword evidence="12" id="KW-0732">Signal</keyword>
<evidence type="ECO:0000256" key="7">
    <source>
        <dbReference type="ARBA" id="ARBA00023077"/>
    </source>
</evidence>
<dbReference type="Pfam" id="PF07715">
    <property type="entry name" value="Plug"/>
    <property type="match status" value="1"/>
</dbReference>
<evidence type="ECO:0000256" key="8">
    <source>
        <dbReference type="ARBA" id="ARBA00023136"/>
    </source>
</evidence>
<dbReference type="SMART" id="SM00965">
    <property type="entry name" value="STN"/>
    <property type="match status" value="1"/>
</dbReference>
<feature type="signal peptide" evidence="12">
    <location>
        <begin position="1"/>
        <end position="22"/>
    </location>
</feature>
<feature type="chain" id="PRO_5017539282" evidence="12">
    <location>
        <begin position="23"/>
        <end position="1114"/>
    </location>
</feature>
<dbReference type="InterPro" id="IPR008969">
    <property type="entry name" value="CarboxyPept-like_regulatory"/>
</dbReference>
<keyword evidence="7 11" id="KW-0798">TonB box</keyword>
<dbReference type="NCBIfam" id="TIGR04057">
    <property type="entry name" value="SusC_RagA_signa"/>
    <property type="match status" value="1"/>
</dbReference>
<protein>
    <submittedName>
        <fullName evidence="15">SusC/RagA family TonB-linked outer membrane protein</fullName>
    </submittedName>
    <submittedName>
        <fullName evidence="14">TonB-dependent receptor</fullName>
    </submittedName>
</protein>
<dbReference type="Proteomes" id="UP000256321">
    <property type="component" value="Unassembled WGS sequence"/>
</dbReference>
<keyword evidence="5 10" id="KW-0812">Transmembrane</keyword>
<evidence type="ECO:0000313" key="15">
    <source>
        <dbReference type="EMBL" id="RDU49653.1"/>
    </source>
</evidence>
<name>A0A3D8HFA4_9BACT</name>
<dbReference type="EMBL" id="JACRTI010000014">
    <property type="protein sequence ID" value="MBC8601666.1"/>
    <property type="molecule type" value="Genomic_DNA"/>
</dbReference>
<evidence type="ECO:0000256" key="12">
    <source>
        <dbReference type="SAM" id="SignalP"/>
    </source>
</evidence>
<evidence type="ECO:0000256" key="4">
    <source>
        <dbReference type="ARBA" id="ARBA00022496"/>
    </source>
</evidence>
<evidence type="ECO:0000256" key="6">
    <source>
        <dbReference type="ARBA" id="ARBA00023004"/>
    </source>
</evidence>
<evidence type="ECO:0000256" key="10">
    <source>
        <dbReference type="PROSITE-ProRule" id="PRU01360"/>
    </source>
</evidence>
<dbReference type="Pfam" id="PF07660">
    <property type="entry name" value="STN"/>
    <property type="match status" value="1"/>
</dbReference>
<evidence type="ECO:0000256" key="9">
    <source>
        <dbReference type="ARBA" id="ARBA00023237"/>
    </source>
</evidence>
<dbReference type="InterPro" id="IPR039426">
    <property type="entry name" value="TonB-dep_rcpt-like"/>
</dbReference>
<dbReference type="NCBIfam" id="TIGR04056">
    <property type="entry name" value="OMP_RagA_SusC"/>
    <property type="match status" value="1"/>
</dbReference>
<evidence type="ECO:0000259" key="13">
    <source>
        <dbReference type="SMART" id="SM00965"/>
    </source>
</evidence>
<evidence type="ECO:0000256" key="1">
    <source>
        <dbReference type="ARBA" id="ARBA00004571"/>
    </source>
</evidence>
<dbReference type="InterPro" id="IPR023996">
    <property type="entry name" value="TonB-dep_OMP_SusC/RagA"/>
</dbReference>
<feature type="domain" description="Secretin/TonB short N-terminal" evidence="13">
    <location>
        <begin position="55"/>
        <end position="107"/>
    </location>
</feature>
<dbReference type="Proteomes" id="UP000629596">
    <property type="component" value="Unassembled WGS sequence"/>
</dbReference>
<keyword evidence="3 10" id="KW-1134">Transmembrane beta strand</keyword>
<keyword evidence="6" id="KW-0408">Iron</keyword>
<evidence type="ECO:0000256" key="3">
    <source>
        <dbReference type="ARBA" id="ARBA00022452"/>
    </source>
</evidence>
<dbReference type="RefSeq" id="WP_115499156.1">
    <property type="nucleotide sequence ID" value="NZ_JACRTI010000014.1"/>
</dbReference>
<dbReference type="Gene3D" id="3.55.50.30">
    <property type="match status" value="1"/>
</dbReference>
<dbReference type="InterPro" id="IPR012910">
    <property type="entry name" value="Plug_dom"/>
</dbReference>
<reference evidence="14 17" key="2">
    <citation type="submission" date="2020-08" db="EMBL/GenBank/DDBJ databases">
        <title>Genome public.</title>
        <authorList>
            <person name="Liu C."/>
            <person name="Sun Q."/>
        </authorList>
    </citation>
    <scope>NUCLEOTIDE SEQUENCE [LARGE SCALE GENOMIC DNA]</scope>
    <source>
        <strain evidence="14 17">426_9</strain>
    </source>
</reference>
<dbReference type="InterPro" id="IPR036942">
    <property type="entry name" value="Beta-barrel_TonB_sf"/>
</dbReference>
<evidence type="ECO:0000313" key="17">
    <source>
        <dbReference type="Proteomes" id="UP000629596"/>
    </source>
</evidence>
<dbReference type="EMBL" id="QREV01000014">
    <property type="protein sequence ID" value="RDU49653.1"/>
    <property type="molecule type" value="Genomic_DNA"/>
</dbReference>
<keyword evidence="17" id="KW-1185">Reference proteome</keyword>
<dbReference type="InterPro" id="IPR037066">
    <property type="entry name" value="Plug_dom_sf"/>
</dbReference>
<keyword evidence="4" id="KW-0410">Iron transport</keyword>
<keyword evidence="4" id="KW-0406">Ion transport</keyword>
<dbReference type="PROSITE" id="PS52016">
    <property type="entry name" value="TONB_DEPENDENT_REC_3"/>
    <property type="match status" value="1"/>
</dbReference>
<keyword evidence="8 10" id="KW-0472">Membrane</keyword>
<accession>A0A3D8HFA4</accession>
<keyword evidence="9 10" id="KW-0998">Cell outer membrane</keyword>
<dbReference type="Gene3D" id="2.60.40.1120">
    <property type="entry name" value="Carboxypeptidase-like, regulatory domain"/>
    <property type="match status" value="1"/>
</dbReference>
<dbReference type="AlphaFoldDB" id="A0A3D8HFA4"/>
<sequence>MNKKVSIATLSMLLVAASPIMAVNDANTLYVNLELSLNKTTVGTVIQSISQQTGYEFSYDESILSKEISNVSVRVKNERIESVLKKVFKNTGISFRIVDNRIFLQDNVETKNSLFGNISLAVVQQEKKTIKGTVIDNTGFPVIGANVVIKGSAGVGTVTNVDGDFTLDGVEDGAILLISYIGYVDQEVAVTKGNNDYKITIHEDTQNLDEVVVVGYGTQTKVNLTGAVSTIGKDELIDRPVTNVSSALQGLTPGVTVTSGTGRPGDDGSTIRVRGVGTLNNANPYILVDGIETGTFDSIDPNDIESISVLKDAASAAIYGSKAANGVILVTTKRGKTGKATVSYNGNVSFSNVSTLIDRLSSYDYARLYNQLLTQDGASPRFTDDDLRLFRDGTDPYAHPNTVWTDYIFRTGFMHKHNLNVSGGSDDVKYMASAGFLGQEGTMKNSDRQQFNLRTNLDIKLSDKFTMRTNMAFIHNQYSEPNASYGGGSNQLIWQANRIAPWVPYKKEDGSYGSISDGNPAAWIDINSRKNHLQQNFSGLLAFDYHIMDGLTFTLQGAYVTNIKETKDYRKECWYDDVNYHGPDQLTETISRWSRYTLDALLNYDKTFNQDHHIKALAGYKIEKYDYRELVAFRKSFPNSEVTDLNGGDSSTQTNSGYSRELALLSYFGRINYDYKGKYLLEANFRADASSRFAKGYRWGYFPSFSAGWRISEEDFMENTRGWLQSLKFRGSWGLLGNQDAVKDEYYPYLPTLYIGKNFPFAGTVHQGITVVSHKVTTISWENSTNWGFGFDANFLNEFMLSAEYYNRKTSDIIMDIPVSDTFGISGTYQDNKGSLRNSGVEASLAWNHSFNKDWRMGVNANFSYNKNKLIDLAGVNEIIDDYSINRVGEAYQSFYVYEVDGLFKSDEEAAAYEKQYGNPWSAPFKGGDFRIKDVDGDGKLTSKDRVVKGSQQPKTTYGVTLSGGWKNFDLSIFFQGVTGTSRYFARDVVGSFIGDTSHPSSNWLDAWTPENPNAEWPRLFLEESSVSAPNKCRSSFWCMNTNYLRIKNINFGYTLPKSITNKLGIANVKVYYTGENLFTFDSLPFNADPESASGNLDIYPINKSHSFGINVTF</sequence>
<comment type="caution">
    <text evidence="15">The sequence shown here is derived from an EMBL/GenBank/DDBJ whole genome shotgun (WGS) entry which is preliminary data.</text>
</comment>
<dbReference type="InterPro" id="IPR023997">
    <property type="entry name" value="TonB-dep_OMP_SusC/RagA_CS"/>
</dbReference>
<dbReference type="GO" id="GO:0009279">
    <property type="term" value="C:cell outer membrane"/>
    <property type="evidence" value="ECO:0007669"/>
    <property type="project" value="UniProtKB-SubCell"/>
</dbReference>
<dbReference type="Gene3D" id="2.40.170.20">
    <property type="entry name" value="TonB-dependent receptor, beta-barrel domain"/>
    <property type="match status" value="1"/>
</dbReference>
<evidence type="ECO:0000256" key="5">
    <source>
        <dbReference type="ARBA" id="ARBA00022692"/>
    </source>
</evidence>
<comment type="subcellular location">
    <subcellularLocation>
        <location evidence="1 10">Cell outer membrane</location>
        <topology evidence="1 10">Multi-pass membrane protein</topology>
    </subcellularLocation>
</comment>
<proteinExistence type="inferred from homology"/>
<evidence type="ECO:0000256" key="2">
    <source>
        <dbReference type="ARBA" id="ARBA00022448"/>
    </source>
</evidence>
<dbReference type="GO" id="GO:0006826">
    <property type="term" value="P:iron ion transport"/>
    <property type="evidence" value="ECO:0007669"/>
    <property type="project" value="UniProtKB-KW"/>
</dbReference>
<organism evidence="15 16">
    <name type="scientific">Parabacteroides acidifaciens</name>
    <dbReference type="NCBI Taxonomy" id="2290935"/>
    <lineage>
        <taxon>Bacteria</taxon>
        <taxon>Pseudomonadati</taxon>
        <taxon>Bacteroidota</taxon>
        <taxon>Bacteroidia</taxon>
        <taxon>Bacteroidales</taxon>
        <taxon>Tannerellaceae</taxon>
        <taxon>Parabacteroides</taxon>
    </lineage>
</organism>
<dbReference type="Pfam" id="PF13715">
    <property type="entry name" value="CarbopepD_reg_2"/>
    <property type="match status" value="1"/>
</dbReference>
<reference evidence="15 16" key="1">
    <citation type="submission" date="2018-07" db="EMBL/GenBank/DDBJ databases">
        <title>Parabacteroides acidifaciens nov. sp., isolated from human feces.</title>
        <authorList>
            <person name="Wang Y.J."/>
        </authorList>
    </citation>
    <scope>NUCLEOTIDE SEQUENCE [LARGE SCALE GENOMIC DNA]</scope>
    <source>
        <strain evidence="15 16">426-9</strain>
    </source>
</reference>
<comment type="similarity">
    <text evidence="10 11">Belongs to the TonB-dependent receptor family.</text>
</comment>
<keyword evidence="2 10" id="KW-0813">Transport</keyword>
<dbReference type="InterPro" id="IPR000531">
    <property type="entry name" value="Beta-barrel_TonB"/>
</dbReference>
<dbReference type="SUPFAM" id="SSF56935">
    <property type="entry name" value="Porins"/>
    <property type="match status" value="1"/>
</dbReference>
<evidence type="ECO:0000313" key="16">
    <source>
        <dbReference type="Proteomes" id="UP000256321"/>
    </source>
</evidence>